<evidence type="ECO:0000256" key="4">
    <source>
        <dbReference type="ARBA" id="ARBA00023125"/>
    </source>
</evidence>
<dbReference type="SMART" id="SM01268">
    <property type="entry name" value="BTD"/>
    <property type="match status" value="1"/>
</dbReference>
<evidence type="ECO:0000259" key="9">
    <source>
        <dbReference type="SMART" id="SM01268"/>
    </source>
</evidence>
<evidence type="ECO:0000256" key="6">
    <source>
        <dbReference type="ARBA" id="ARBA00023242"/>
    </source>
</evidence>
<dbReference type="InterPro" id="IPR036358">
    <property type="entry name" value="BTD_sf"/>
</dbReference>
<dbReference type="InterPro" id="IPR008967">
    <property type="entry name" value="p53-like_TF_DNA-bd_sf"/>
</dbReference>
<accession>A0A8H7QUW0</accession>
<feature type="region of interest" description="Disordered" evidence="7">
    <location>
        <begin position="787"/>
        <end position="809"/>
    </location>
</feature>
<organism evidence="10 11">
    <name type="scientific">Mucor saturninus</name>
    <dbReference type="NCBI Taxonomy" id="64648"/>
    <lineage>
        <taxon>Eukaryota</taxon>
        <taxon>Fungi</taxon>
        <taxon>Fungi incertae sedis</taxon>
        <taxon>Mucoromycota</taxon>
        <taxon>Mucoromycotina</taxon>
        <taxon>Mucoromycetes</taxon>
        <taxon>Mucorales</taxon>
        <taxon>Mucorineae</taxon>
        <taxon>Mucoraceae</taxon>
        <taxon>Mucor</taxon>
    </lineage>
</organism>
<comment type="caution">
    <text evidence="10">The sequence shown here is derived from an EMBL/GenBank/DDBJ whole genome shotgun (WGS) entry which is preliminary data.</text>
</comment>
<dbReference type="InterPro" id="IPR038007">
    <property type="entry name" value="RBP-Jkappa_IPT"/>
</dbReference>
<evidence type="ECO:0000313" key="11">
    <source>
        <dbReference type="Proteomes" id="UP000603453"/>
    </source>
</evidence>
<dbReference type="Proteomes" id="UP000603453">
    <property type="component" value="Unassembled WGS sequence"/>
</dbReference>
<dbReference type="SUPFAM" id="SSF49417">
    <property type="entry name" value="p53-like transcription factors"/>
    <property type="match status" value="1"/>
</dbReference>
<protein>
    <submittedName>
        <fullName evidence="10">Uncharacterized protein</fullName>
    </submittedName>
</protein>
<feature type="compositionally biased region" description="Polar residues" evidence="7">
    <location>
        <begin position="237"/>
        <end position="253"/>
    </location>
</feature>
<evidence type="ECO:0000259" key="8">
    <source>
        <dbReference type="SMART" id="SM01267"/>
    </source>
</evidence>
<evidence type="ECO:0000313" key="10">
    <source>
        <dbReference type="EMBL" id="KAG2198061.1"/>
    </source>
</evidence>
<dbReference type="GO" id="GO:0005634">
    <property type="term" value="C:nucleus"/>
    <property type="evidence" value="ECO:0007669"/>
    <property type="project" value="UniProtKB-SubCell"/>
</dbReference>
<keyword evidence="6" id="KW-0539">Nucleus</keyword>
<dbReference type="InterPro" id="IPR013783">
    <property type="entry name" value="Ig-like_fold"/>
</dbReference>
<dbReference type="PANTHER" id="PTHR10665">
    <property type="entry name" value="RECOMBINING BINDING PROTEIN SUPPRESSOR OF HAIRLESS"/>
    <property type="match status" value="1"/>
</dbReference>
<dbReference type="AlphaFoldDB" id="A0A8H7QUW0"/>
<dbReference type="InterPro" id="IPR014756">
    <property type="entry name" value="Ig_E-set"/>
</dbReference>
<evidence type="ECO:0000256" key="7">
    <source>
        <dbReference type="SAM" id="MobiDB-lite"/>
    </source>
</evidence>
<evidence type="ECO:0000256" key="3">
    <source>
        <dbReference type="ARBA" id="ARBA00023015"/>
    </source>
</evidence>
<feature type="region of interest" description="Disordered" evidence="7">
    <location>
        <begin position="221"/>
        <end position="253"/>
    </location>
</feature>
<dbReference type="Gene3D" id="2.80.10.50">
    <property type="match status" value="1"/>
</dbReference>
<comment type="similarity">
    <text evidence="2">Belongs to the Su(H) family.</text>
</comment>
<dbReference type="Gene3D" id="2.60.40.1450">
    <property type="entry name" value="LAG1, DNA binding domain"/>
    <property type="match status" value="1"/>
</dbReference>
<dbReference type="Pfam" id="PF20144">
    <property type="entry name" value="TIG_SUH"/>
    <property type="match status" value="1"/>
</dbReference>
<dbReference type="InterPro" id="IPR040159">
    <property type="entry name" value="CLS_fam"/>
</dbReference>
<sequence>MTSTDNTRKRKGEFVEPKTINTSWTDYVYSSPNSPQQQQQQQQHHQLHQLHHHQQQHQQTDFDSILQGNNNERRHSVSVAEMNFHSFDKMGWNNQDLLMNASGNSLPSSWSSSSSSDPNPMIHRRAMSLRLDNLPIQQHMDMHHRASISTASPTTPAFFSPSFLDALKQDDDIMMDTSFENHHGLTDDLIHNFMMNQQEQSTITPSVINTGEVNNLTNWLLNGDSPNTTTSSSSPPLVQTNTSPSPPIQSFLQHPSIPEEEDEDMDSHEKQRTRLEIASRMIPPVPNNAIPIKPLVQKYLSTFENEQKVMIHTSKVAQKSYGTEKRFLCPPPSTLLSGTSWWTKNGNALHPPNLVVQISGEKTSQNGVIEWYDTTTGALLDNTTSTSLASQQSNTAMSGNCVSKQLHINDADEKRKRVEVLVKIHLANGIYLGTLHSKGIKVISKPSKKRQSVKNMELCIHHGTTISLFNRIRSQTVSTKYLGVSINGAGGTGTEGGDKNSTCFVARTGSWDPFVIWIVDTTRAPDSTASPNRPQQQNHHPENPHFPPAPAIALQTTTGQSPIALHYNQAIVLQCVSTGLVSPVMVIRKVDKGSMIMGGNRLDDLTGSTGGECGDEALGDPVSQLHKIAFQIVQDPSIAHKNKSKNAPFNPRPMNSMHSEWNLPQTSQAITYLACLSDVVGMHKTTTGRQFVSCRPIPPSLQQSPMLDTTWSDFDSYDILSSVVSQQENGKITRKRRVSCDVNLAKPMSLPKYPTSSTSTNSIHKINNRRRVNSLNDGLMPVKIEAGGAGRRSSISSQQFQNDRRGSMSSDGGIYQVNGACWTEDVSDASVWTIVGTDCASYKFWTPPTSALAEFSAPFHSNLGQGNAITPFPLLSSQQTIHHNKHTQVLNLAGENFTREITVWFGDIKAPRTDYKSRDAISCTVPELGELTKSPASMLDEQTKLHKIPILFVRADGVIYNTDVFYTF</sequence>
<feature type="compositionally biased region" description="Low complexity" evidence="7">
    <location>
        <begin position="225"/>
        <end position="236"/>
    </location>
</feature>
<keyword evidence="3" id="KW-0805">Transcription regulation</keyword>
<feature type="domain" description="RBP-J/Cbf11/Cbf12 DNA binding" evidence="8">
    <location>
        <begin position="308"/>
        <end position="457"/>
    </location>
</feature>
<dbReference type="Pfam" id="PF09271">
    <property type="entry name" value="LAG1-DNAbind"/>
    <property type="match status" value="1"/>
</dbReference>
<dbReference type="FunFam" id="2.60.40.1450:FF:000003">
    <property type="entry name" value="Related to J kappa-recombination signal binding protein"/>
    <property type="match status" value="1"/>
</dbReference>
<dbReference type="GO" id="GO:0001228">
    <property type="term" value="F:DNA-binding transcription activator activity, RNA polymerase II-specific"/>
    <property type="evidence" value="ECO:0007669"/>
    <property type="project" value="InterPro"/>
</dbReference>
<dbReference type="InterPro" id="IPR037095">
    <property type="entry name" value="RBP-J/Cbf11_DNA-bd_sf"/>
</dbReference>
<dbReference type="Pfam" id="PF09270">
    <property type="entry name" value="BTD"/>
    <property type="match status" value="1"/>
</dbReference>
<comment type="subcellular location">
    <subcellularLocation>
        <location evidence="1">Nucleus</location>
    </subcellularLocation>
</comment>
<feature type="domain" description="Beta-trefoil DNA-binding" evidence="9">
    <location>
        <begin position="458"/>
        <end position="781"/>
    </location>
</feature>
<keyword evidence="5" id="KW-0804">Transcription</keyword>
<feature type="compositionally biased region" description="Polar residues" evidence="7">
    <location>
        <begin position="25"/>
        <end position="35"/>
    </location>
</feature>
<dbReference type="GO" id="GO:0000978">
    <property type="term" value="F:RNA polymerase II cis-regulatory region sequence-specific DNA binding"/>
    <property type="evidence" value="ECO:0007669"/>
    <property type="project" value="InterPro"/>
</dbReference>
<name>A0A8H7QUW0_9FUNG</name>
<feature type="region of interest" description="Disordered" evidence="7">
    <location>
        <begin position="525"/>
        <end position="550"/>
    </location>
</feature>
<evidence type="ECO:0000256" key="5">
    <source>
        <dbReference type="ARBA" id="ARBA00023163"/>
    </source>
</evidence>
<feature type="compositionally biased region" description="Basic residues" evidence="7">
    <location>
        <begin position="45"/>
        <end position="55"/>
    </location>
</feature>
<evidence type="ECO:0000256" key="1">
    <source>
        <dbReference type="ARBA" id="ARBA00004123"/>
    </source>
</evidence>
<keyword evidence="4" id="KW-0238">DNA-binding</keyword>
<proteinExistence type="inferred from homology"/>
<dbReference type="SUPFAM" id="SSF81296">
    <property type="entry name" value="E set domains"/>
    <property type="match status" value="1"/>
</dbReference>
<gene>
    <name evidence="10" type="ORF">INT47_011896</name>
</gene>
<feature type="compositionally biased region" description="Polar residues" evidence="7">
    <location>
        <begin position="525"/>
        <end position="538"/>
    </location>
</feature>
<keyword evidence="11" id="KW-1185">Reference proteome</keyword>
<dbReference type="InterPro" id="IPR015351">
    <property type="entry name" value="RBP-J/Cbf11/Cbf12_DNA-bd"/>
</dbReference>
<evidence type="ECO:0000256" key="2">
    <source>
        <dbReference type="ARBA" id="ARBA00009704"/>
    </source>
</evidence>
<dbReference type="OrthoDB" id="5600360at2759"/>
<dbReference type="SUPFAM" id="SSF110217">
    <property type="entry name" value="DNA-binding protein LAG-1 (CSL)"/>
    <property type="match status" value="1"/>
</dbReference>
<dbReference type="InterPro" id="IPR015350">
    <property type="entry name" value="Beta-trefoil_DNA-bd_dom"/>
</dbReference>
<dbReference type="SMART" id="SM01267">
    <property type="entry name" value="LAG1_DNAbind"/>
    <property type="match status" value="1"/>
</dbReference>
<feature type="region of interest" description="Disordered" evidence="7">
    <location>
        <begin position="25"/>
        <end position="60"/>
    </location>
</feature>
<dbReference type="Gene3D" id="2.60.40.10">
    <property type="entry name" value="Immunoglobulins"/>
    <property type="match status" value="1"/>
</dbReference>
<reference evidence="10" key="1">
    <citation type="submission" date="2020-12" db="EMBL/GenBank/DDBJ databases">
        <title>Metabolic potential, ecology and presence of endohyphal bacteria is reflected in genomic diversity of Mucoromycotina.</title>
        <authorList>
            <person name="Muszewska A."/>
            <person name="Okrasinska A."/>
            <person name="Steczkiewicz K."/>
            <person name="Drgas O."/>
            <person name="Orlowska M."/>
            <person name="Perlinska-Lenart U."/>
            <person name="Aleksandrzak-Piekarczyk T."/>
            <person name="Szatraj K."/>
            <person name="Zielenkiewicz U."/>
            <person name="Pilsyk S."/>
            <person name="Malc E."/>
            <person name="Mieczkowski P."/>
            <person name="Kruszewska J.S."/>
            <person name="Biernat P."/>
            <person name="Pawlowska J."/>
        </authorList>
    </citation>
    <scope>NUCLEOTIDE SEQUENCE</scope>
    <source>
        <strain evidence="10">WA0000017839</strain>
    </source>
</reference>
<dbReference type="EMBL" id="JAEPRD010000117">
    <property type="protein sequence ID" value="KAG2198061.1"/>
    <property type="molecule type" value="Genomic_DNA"/>
</dbReference>